<sequence length="286" mass="31754">MPPKRKLYVKPGALTKEKNSYGANRNSNIQRKIPRLNELGAHSLEQALEGPTRRRVTPEDEDDDFKMEYRPSRSEEELSSSGEDDLEDEFANMVGQGRQRHHSAVSRVQRAASQPTVPEHAVSQSTVPERAASQSTEISVRARAVTDPDLSIAHSTDNSVASTSRRVWGKVVGSAAEKMMKALGVKLIVPLGEMSGAFEGVNASTFTVELGSHIRRIAPYDKPTWSVVNDGTREAVYMAASVFHSKTTFSDQDLADPSYVKVGSFWIGYSPDWFWISLCWLRALRD</sequence>
<proteinExistence type="predicted"/>
<dbReference type="EMBL" id="CM056811">
    <property type="protein sequence ID" value="KAJ8636127.1"/>
    <property type="molecule type" value="Genomic_DNA"/>
</dbReference>
<name>A0ACC2LRU2_PERAE</name>
<organism evidence="1 2">
    <name type="scientific">Persea americana</name>
    <name type="common">Avocado</name>
    <dbReference type="NCBI Taxonomy" id="3435"/>
    <lineage>
        <taxon>Eukaryota</taxon>
        <taxon>Viridiplantae</taxon>
        <taxon>Streptophyta</taxon>
        <taxon>Embryophyta</taxon>
        <taxon>Tracheophyta</taxon>
        <taxon>Spermatophyta</taxon>
        <taxon>Magnoliopsida</taxon>
        <taxon>Magnoliidae</taxon>
        <taxon>Laurales</taxon>
        <taxon>Lauraceae</taxon>
        <taxon>Persea</taxon>
    </lineage>
</organism>
<keyword evidence="2" id="KW-1185">Reference proteome</keyword>
<comment type="caution">
    <text evidence="1">The sequence shown here is derived from an EMBL/GenBank/DDBJ whole genome shotgun (WGS) entry which is preliminary data.</text>
</comment>
<accession>A0ACC2LRU2</accession>
<gene>
    <name evidence="1" type="ORF">MRB53_010394</name>
</gene>
<protein>
    <submittedName>
        <fullName evidence="1">Uncharacterized protein</fullName>
    </submittedName>
</protein>
<dbReference type="Proteomes" id="UP001234297">
    <property type="component" value="Chromosome 3"/>
</dbReference>
<evidence type="ECO:0000313" key="2">
    <source>
        <dbReference type="Proteomes" id="UP001234297"/>
    </source>
</evidence>
<evidence type="ECO:0000313" key="1">
    <source>
        <dbReference type="EMBL" id="KAJ8636127.1"/>
    </source>
</evidence>
<reference evidence="1 2" key="1">
    <citation type="journal article" date="2022" name="Hortic Res">
        <title>A haplotype resolved chromosomal level avocado genome allows analysis of novel avocado genes.</title>
        <authorList>
            <person name="Nath O."/>
            <person name="Fletcher S.J."/>
            <person name="Hayward A."/>
            <person name="Shaw L.M."/>
            <person name="Masouleh A.K."/>
            <person name="Furtado A."/>
            <person name="Henry R.J."/>
            <person name="Mitter N."/>
        </authorList>
    </citation>
    <scope>NUCLEOTIDE SEQUENCE [LARGE SCALE GENOMIC DNA]</scope>
    <source>
        <strain evidence="2">cv. Hass</strain>
    </source>
</reference>